<dbReference type="Proteomes" id="UP001399917">
    <property type="component" value="Unassembled WGS sequence"/>
</dbReference>
<dbReference type="CDD" id="cd01948">
    <property type="entry name" value="EAL"/>
    <property type="match status" value="1"/>
</dbReference>
<dbReference type="NCBIfam" id="TIGR00254">
    <property type="entry name" value="GGDEF"/>
    <property type="match status" value="1"/>
</dbReference>
<dbReference type="InterPro" id="IPR001633">
    <property type="entry name" value="EAL_dom"/>
</dbReference>
<evidence type="ECO:0000259" key="3">
    <source>
        <dbReference type="PROSITE" id="PS50887"/>
    </source>
</evidence>
<evidence type="ECO:0000256" key="1">
    <source>
        <dbReference type="SAM" id="Phobius"/>
    </source>
</evidence>
<dbReference type="Pfam" id="PF00990">
    <property type="entry name" value="GGDEF"/>
    <property type="match status" value="1"/>
</dbReference>
<feature type="transmembrane region" description="Helical" evidence="1">
    <location>
        <begin position="21"/>
        <end position="54"/>
    </location>
</feature>
<protein>
    <submittedName>
        <fullName evidence="4">Bifunctional diguanylate cyclase/phosphodiesterase</fullName>
    </submittedName>
</protein>
<dbReference type="InterPro" id="IPR043128">
    <property type="entry name" value="Rev_trsase/Diguanyl_cyclase"/>
</dbReference>
<dbReference type="Pfam" id="PF00563">
    <property type="entry name" value="EAL"/>
    <property type="match status" value="1"/>
</dbReference>
<proteinExistence type="predicted"/>
<dbReference type="SUPFAM" id="SSF55073">
    <property type="entry name" value="Nucleotide cyclase"/>
    <property type="match status" value="1"/>
</dbReference>
<dbReference type="RefSeq" id="WP_344845982.1">
    <property type="nucleotide sequence ID" value="NZ_BAABDF010000007.1"/>
</dbReference>
<dbReference type="InterPro" id="IPR050706">
    <property type="entry name" value="Cyclic-di-GMP_PDE-like"/>
</dbReference>
<evidence type="ECO:0000313" key="4">
    <source>
        <dbReference type="EMBL" id="GAA3866122.1"/>
    </source>
</evidence>
<accession>A0ABP7K5G9</accession>
<dbReference type="Gene3D" id="3.30.70.270">
    <property type="match status" value="1"/>
</dbReference>
<name>A0ABP7K5G9_9RHOB</name>
<dbReference type="PROSITE" id="PS50887">
    <property type="entry name" value="GGDEF"/>
    <property type="match status" value="1"/>
</dbReference>
<dbReference type="Gene3D" id="3.20.20.450">
    <property type="entry name" value="EAL domain"/>
    <property type="match status" value="1"/>
</dbReference>
<dbReference type="InterPro" id="IPR029787">
    <property type="entry name" value="Nucleotide_cyclase"/>
</dbReference>
<dbReference type="PROSITE" id="PS50883">
    <property type="entry name" value="EAL"/>
    <property type="match status" value="1"/>
</dbReference>
<evidence type="ECO:0000313" key="5">
    <source>
        <dbReference type="Proteomes" id="UP001399917"/>
    </source>
</evidence>
<keyword evidence="1" id="KW-1133">Transmembrane helix</keyword>
<dbReference type="PANTHER" id="PTHR33121">
    <property type="entry name" value="CYCLIC DI-GMP PHOSPHODIESTERASE PDEF"/>
    <property type="match status" value="1"/>
</dbReference>
<comment type="caution">
    <text evidence="4">The sequence shown here is derived from an EMBL/GenBank/DDBJ whole genome shotgun (WGS) entry which is preliminary data.</text>
</comment>
<feature type="domain" description="EAL" evidence="2">
    <location>
        <begin position="241"/>
        <end position="496"/>
    </location>
</feature>
<keyword evidence="1" id="KW-0812">Transmembrane</keyword>
<dbReference type="SMART" id="SM00052">
    <property type="entry name" value="EAL"/>
    <property type="match status" value="1"/>
</dbReference>
<dbReference type="PANTHER" id="PTHR33121:SF70">
    <property type="entry name" value="SIGNALING PROTEIN YKOW"/>
    <property type="match status" value="1"/>
</dbReference>
<sequence>MGQKTSNQVERIREALSGPQLLAFLPAVCLGTFWFGGESALVAVALLLPVIIGFIGIPERPTSAPVAKDGLTGLPLKADLVEMLDQIICTQDITGRTTACLSVEVEEYRAICAGYGQRAGEQIVQMAAARIVDVLRDHDLVARSDVARFTLALAPVRHADLETLIQLSSRIQSVMVEPFSVDGMKVFAGCSIGFCLPSRAPAPDGAAFVEAAERALEEARRNGAGSIRAFSPTTLARSPQLEDVEATVGAALENGQIVPWFQPQISTDTGRISGVEALARWEHPEMGVIAPAEFLPAIEDLGLIDRLGQVILYHALLSLSTWDAAGIDVPSVSVNFSATELADPKLVDRIRWELDRFDLPASRLTIEVLESVISVYDNDAITRNILTLKEMGCRIDLDDYGTGHASIANIRRFAVNRIKIDRSYVTRCDKDRDQQSMLSAILSMAERIDLDTLAEGVETLGEHSMLAQLGCRHVQGYTISHPLPFDKLVEWIAAHEERLAQAPHVGRRTG</sequence>
<gene>
    <name evidence="4" type="ORF">GCM10022404_15380</name>
</gene>
<dbReference type="InterPro" id="IPR000160">
    <property type="entry name" value="GGDEF_dom"/>
</dbReference>
<dbReference type="EMBL" id="BAABDF010000007">
    <property type="protein sequence ID" value="GAA3866122.1"/>
    <property type="molecule type" value="Genomic_DNA"/>
</dbReference>
<organism evidence="4 5">
    <name type="scientific">Celeribacter arenosi</name>
    <dbReference type="NCBI Taxonomy" id="792649"/>
    <lineage>
        <taxon>Bacteria</taxon>
        <taxon>Pseudomonadati</taxon>
        <taxon>Pseudomonadota</taxon>
        <taxon>Alphaproteobacteria</taxon>
        <taxon>Rhodobacterales</taxon>
        <taxon>Roseobacteraceae</taxon>
        <taxon>Celeribacter</taxon>
    </lineage>
</organism>
<dbReference type="SMART" id="SM00267">
    <property type="entry name" value="GGDEF"/>
    <property type="match status" value="1"/>
</dbReference>
<feature type="domain" description="GGDEF" evidence="3">
    <location>
        <begin position="96"/>
        <end position="232"/>
    </location>
</feature>
<dbReference type="InterPro" id="IPR035919">
    <property type="entry name" value="EAL_sf"/>
</dbReference>
<keyword evidence="1" id="KW-0472">Membrane</keyword>
<keyword evidence="5" id="KW-1185">Reference proteome</keyword>
<dbReference type="SUPFAM" id="SSF141868">
    <property type="entry name" value="EAL domain-like"/>
    <property type="match status" value="1"/>
</dbReference>
<reference evidence="5" key="1">
    <citation type="journal article" date="2019" name="Int. J. Syst. Evol. Microbiol.">
        <title>The Global Catalogue of Microorganisms (GCM) 10K type strain sequencing project: providing services to taxonomists for standard genome sequencing and annotation.</title>
        <authorList>
            <consortium name="The Broad Institute Genomics Platform"/>
            <consortium name="The Broad Institute Genome Sequencing Center for Infectious Disease"/>
            <person name="Wu L."/>
            <person name="Ma J."/>
        </authorList>
    </citation>
    <scope>NUCLEOTIDE SEQUENCE [LARGE SCALE GENOMIC DNA]</scope>
    <source>
        <strain evidence="5">JCM 17190</strain>
    </source>
</reference>
<evidence type="ECO:0000259" key="2">
    <source>
        <dbReference type="PROSITE" id="PS50883"/>
    </source>
</evidence>